<sequence>MLYASHPGRAGPAALSGRDTAESVGPGTNLITYRCWTVPPGRPHRAGYARHAPADHPETIRIIDAGVYQSRSDRPLRIAGTVPDLCQSGRWRERHGVLVSGQRAPKGFWPDCRTRFPVSRPVNRSVPRLAARLRAARPGGVGGRWRR</sequence>
<feature type="region of interest" description="Disordered" evidence="1">
    <location>
        <begin position="1"/>
        <end position="24"/>
    </location>
</feature>
<proteinExistence type="predicted"/>
<name>A0A6J4V0Y4_9BACT</name>
<dbReference type="EMBL" id="CADCWK010000218">
    <property type="protein sequence ID" value="CAA9564894.1"/>
    <property type="molecule type" value="Genomic_DNA"/>
</dbReference>
<dbReference type="AlphaFoldDB" id="A0A6J4V0Y4"/>
<protein>
    <submittedName>
        <fullName evidence="2">Uncharacterized protein</fullName>
    </submittedName>
</protein>
<evidence type="ECO:0000313" key="2">
    <source>
        <dbReference type="EMBL" id="CAA9564894.1"/>
    </source>
</evidence>
<reference evidence="2" key="1">
    <citation type="submission" date="2020-02" db="EMBL/GenBank/DDBJ databases">
        <authorList>
            <person name="Meier V. D."/>
        </authorList>
    </citation>
    <scope>NUCLEOTIDE SEQUENCE</scope>
    <source>
        <strain evidence="2">AVDCRST_MAG33</strain>
    </source>
</reference>
<organism evidence="2">
    <name type="scientific">uncultured Thermomicrobiales bacterium</name>
    <dbReference type="NCBI Taxonomy" id="1645740"/>
    <lineage>
        <taxon>Bacteria</taxon>
        <taxon>Pseudomonadati</taxon>
        <taxon>Thermomicrobiota</taxon>
        <taxon>Thermomicrobia</taxon>
        <taxon>Thermomicrobiales</taxon>
        <taxon>environmental samples</taxon>
    </lineage>
</organism>
<gene>
    <name evidence="2" type="ORF">AVDCRST_MAG33-1955</name>
</gene>
<evidence type="ECO:0000256" key="1">
    <source>
        <dbReference type="SAM" id="MobiDB-lite"/>
    </source>
</evidence>
<accession>A0A6J4V0Y4</accession>